<dbReference type="OrthoDB" id="58570at2759"/>
<proteinExistence type="predicted"/>
<reference evidence="4" key="2">
    <citation type="submission" date="2024-04" db="EMBL/GenBank/DDBJ databases">
        <authorList>
            <person name="Chen Y."/>
            <person name="Shah S."/>
            <person name="Dougan E. K."/>
            <person name="Thang M."/>
            <person name="Chan C."/>
        </authorList>
    </citation>
    <scope>NUCLEOTIDE SEQUENCE [LARGE SCALE GENOMIC DNA]</scope>
</reference>
<feature type="transmembrane region" description="Helical" evidence="1">
    <location>
        <begin position="51"/>
        <end position="70"/>
    </location>
</feature>
<organism evidence="3">
    <name type="scientific">Cladocopium goreaui</name>
    <dbReference type="NCBI Taxonomy" id="2562237"/>
    <lineage>
        <taxon>Eukaryota</taxon>
        <taxon>Sar</taxon>
        <taxon>Alveolata</taxon>
        <taxon>Dinophyceae</taxon>
        <taxon>Suessiales</taxon>
        <taxon>Symbiodiniaceae</taxon>
        <taxon>Cladocopium</taxon>
    </lineage>
</organism>
<dbReference type="Gene3D" id="3.40.50.1820">
    <property type="entry name" value="alpha/beta hydrolase"/>
    <property type="match status" value="1"/>
</dbReference>
<dbReference type="Pfam" id="PF01764">
    <property type="entry name" value="Lipase_3"/>
    <property type="match status" value="1"/>
</dbReference>
<sequence length="619" mass="68194">MEQGTPALEEGAKTADVPRGEEASLRVAMVPHSETEDSCGSLARRHWVKAWLCYVGILDAFLSVAIYMSMMPQYVFLPYVASEQATVAAVLAQVVAYPLLMTIVAGKAQILLSLVAEVAEHKDEDHILEMCTHLLMVVFNFSEERRQKVETALKISFCANFFIGIAIGVRLELGGNNFGIISGILMVCLTATTIFAYCHYVAMIVQIVRNQYLYQEIPEEEQDERLMKYEITRPLPRRNMWMGSEYMVAAFIGQVILGLLVILRIISATFLILSTAMGTMFYAFAFTHFFPSMVRKRCFFCPCTSCFWMVIGMVVTLCIIFGLIPQTQGLFPEKHLVRPIFQPGQAFNDTYVVPGQLAGLGAYPVCNGMTWAARNFNGNKLLALDLLIFAKAIYWTHQEDIMAELGNATYNTELYPVQLEELQDMQAVARIGVFKLPSINTRVIAVRGSAQAEDWLFNADVWAPSVLTGIVRKVMPLGTLFPLSFSRIAMAPDIRSLLGLDPPWESLRAKIAAIKKKSDEDGLALALTGHSLGGGMAQLCGSIEGIRSLTFSPVGQAVAQARVNGDSVKHQMPIENTAVSVVPYGDIVPQIDDQLGVAQSIACTAINPITCHNLTQTAC</sequence>
<dbReference type="SUPFAM" id="SSF53474">
    <property type="entry name" value="alpha/beta-Hydrolases"/>
    <property type="match status" value="1"/>
</dbReference>
<feature type="transmembrane region" description="Helical" evidence="1">
    <location>
        <begin position="177"/>
        <end position="202"/>
    </location>
</feature>
<evidence type="ECO:0000313" key="6">
    <source>
        <dbReference type="Proteomes" id="UP001152797"/>
    </source>
</evidence>
<keyword evidence="1" id="KW-0472">Membrane</keyword>
<feature type="transmembrane region" description="Helical" evidence="1">
    <location>
        <begin position="306"/>
        <end position="324"/>
    </location>
</feature>
<dbReference type="EMBL" id="CAMXCT030000776">
    <property type="protein sequence ID" value="CAL4770407.1"/>
    <property type="molecule type" value="Genomic_DNA"/>
</dbReference>
<protein>
    <submittedName>
        <fullName evidence="5">Fungal lipase-like domain-containing protein</fullName>
    </submittedName>
</protein>
<keyword evidence="6" id="KW-1185">Reference proteome</keyword>
<evidence type="ECO:0000313" key="3">
    <source>
        <dbReference type="EMBL" id="CAI3983095.1"/>
    </source>
</evidence>
<keyword evidence="1" id="KW-0812">Transmembrane</keyword>
<dbReference type="EMBL" id="CAMXCT010000776">
    <property type="protein sequence ID" value="CAI3983095.1"/>
    <property type="molecule type" value="Genomic_DNA"/>
</dbReference>
<dbReference type="Proteomes" id="UP001152797">
    <property type="component" value="Unassembled WGS sequence"/>
</dbReference>
<name>A0A9P1C2G1_9DINO</name>
<dbReference type="InterPro" id="IPR029058">
    <property type="entry name" value="AB_hydrolase_fold"/>
</dbReference>
<feature type="non-terminal residue" evidence="3">
    <location>
        <position position="619"/>
    </location>
</feature>
<dbReference type="GO" id="GO:0006629">
    <property type="term" value="P:lipid metabolic process"/>
    <property type="evidence" value="ECO:0007669"/>
    <property type="project" value="InterPro"/>
</dbReference>
<feature type="transmembrane region" description="Helical" evidence="1">
    <location>
        <begin position="246"/>
        <end position="266"/>
    </location>
</feature>
<evidence type="ECO:0000256" key="1">
    <source>
        <dbReference type="SAM" id="Phobius"/>
    </source>
</evidence>
<evidence type="ECO:0000313" key="4">
    <source>
        <dbReference type="EMBL" id="CAL1136470.1"/>
    </source>
</evidence>
<gene>
    <name evidence="3" type="ORF">C1SCF055_LOCUS10741</name>
</gene>
<evidence type="ECO:0000259" key="2">
    <source>
        <dbReference type="Pfam" id="PF01764"/>
    </source>
</evidence>
<accession>A0A9P1C2G1</accession>
<feature type="transmembrane region" description="Helical" evidence="1">
    <location>
        <begin position="76"/>
        <end position="100"/>
    </location>
</feature>
<comment type="caution">
    <text evidence="3">The sequence shown here is derived from an EMBL/GenBank/DDBJ whole genome shotgun (WGS) entry which is preliminary data.</text>
</comment>
<dbReference type="AlphaFoldDB" id="A0A9P1C2G1"/>
<reference evidence="3" key="1">
    <citation type="submission" date="2022-10" db="EMBL/GenBank/DDBJ databases">
        <authorList>
            <person name="Chen Y."/>
            <person name="Dougan E. K."/>
            <person name="Chan C."/>
            <person name="Rhodes N."/>
            <person name="Thang M."/>
        </authorList>
    </citation>
    <scope>NUCLEOTIDE SEQUENCE</scope>
</reference>
<feature type="transmembrane region" description="Helical" evidence="1">
    <location>
        <begin position="152"/>
        <end position="171"/>
    </location>
</feature>
<keyword evidence="1" id="KW-1133">Transmembrane helix</keyword>
<feature type="transmembrane region" description="Helical" evidence="1">
    <location>
        <begin position="272"/>
        <end position="294"/>
    </location>
</feature>
<evidence type="ECO:0000313" key="5">
    <source>
        <dbReference type="EMBL" id="CAL4770407.1"/>
    </source>
</evidence>
<dbReference type="EMBL" id="CAMXCT020000776">
    <property type="protein sequence ID" value="CAL1136470.1"/>
    <property type="molecule type" value="Genomic_DNA"/>
</dbReference>
<dbReference type="InterPro" id="IPR002921">
    <property type="entry name" value="Fungal_lipase-type"/>
</dbReference>
<feature type="domain" description="Fungal lipase-type" evidence="2">
    <location>
        <begin position="443"/>
        <end position="591"/>
    </location>
</feature>